<evidence type="ECO:0000256" key="8">
    <source>
        <dbReference type="ARBA" id="ARBA00023034"/>
    </source>
</evidence>
<keyword evidence="3 10" id="KW-0328">Glycosyltransferase</keyword>
<keyword evidence="4" id="KW-0808">Transferase</keyword>
<feature type="region of interest" description="Disordered" evidence="11">
    <location>
        <begin position="62"/>
        <end position="86"/>
    </location>
</feature>
<feature type="transmembrane region" description="Helical" evidence="10">
    <location>
        <begin position="12"/>
        <end position="34"/>
    </location>
</feature>
<reference evidence="14" key="2">
    <citation type="submission" date="2019-09" db="UniProtKB">
        <authorList>
            <consortium name="WormBaseParasite"/>
        </authorList>
    </citation>
    <scope>IDENTIFICATION</scope>
</reference>
<evidence type="ECO:0000256" key="1">
    <source>
        <dbReference type="ARBA" id="ARBA00004323"/>
    </source>
</evidence>
<reference evidence="12 13" key="1">
    <citation type="submission" date="2018-11" db="EMBL/GenBank/DDBJ databases">
        <authorList>
            <consortium name="Pathogen Informatics"/>
        </authorList>
    </citation>
    <scope>NUCLEOTIDE SEQUENCE [LARGE SCALE GENOMIC DNA]</scope>
</reference>
<evidence type="ECO:0000256" key="9">
    <source>
        <dbReference type="ARBA" id="ARBA00023136"/>
    </source>
</evidence>
<keyword evidence="8 10" id="KW-0333">Golgi apparatus</keyword>
<keyword evidence="9 10" id="KW-0472">Membrane</keyword>
<sequence length="259" mass="29611">MRLQWKSRNLFSLSALVIVNAILAVFTVTSVFYFRQSSFCLTPGCAGGFEIMTGRIRRANANTVQEASTEKSPSSKVKPKKVGSPQVSYEEELNRKTRELFGGVTYRDKRLDLISYRIVPRREFCSNISYVVVIPTMPEDDTVRYQLRSTYGSTKMRTKYRYHVVFVMGRARTPDSQRFLDYESKRHGDILQADFMESYRNLTVKTLAAFRFATAACPGIKAIAKIDVDAGWSVAQMSEIVESLRDDKLYCGEYVNQFL</sequence>
<dbReference type="EC" id="2.4.1.-" evidence="10"/>
<dbReference type="GO" id="GO:0006493">
    <property type="term" value="P:protein O-linked glycosylation"/>
    <property type="evidence" value="ECO:0007669"/>
    <property type="project" value="TreeGrafter"/>
</dbReference>
<name>A0A3P8CDR2_HELPZ</name>
<protein>
    <recommendedName>
        <fullName evidence="10">Hexosyltransferase</fullName>
        <ecNumber evidence="10">2.4.1.-</ecNumber>
    </recommendedName>
</protein>
<evidence type="ECO:0000313" key="14">
    <source>
        <dbReference type="WBParaSite" id="HPBE_0001975601-mRNA-1"/>
    </source>
</evidence>
<dbReference type="PANTHER" id="PTHR11214:SF3">
    <property type="entry name" value="BETA-1,3-GALACTOSYLTRANSFERASE 6"/>
    <property type="match status" value="1"/>
</dbReference>
<evidence type="ECO:0000256" key="2">
    <source>
        <dbReference type="ARBA" id="ARBA00008661"/>
    </source>
</evidence>
<dbReference type="Pfam" id="PF01762">
    <property type="entry name" value="Galactosyl_T"/>
    <property type="match status" value="1"/>
</dbReference>
<feature type="compositionally biased region" description="Low complexity" evidence="11">
    <location>
        <begin position="71"/>
        <end position="86"/>
    </location>
</feature>
<evidence type="ECO:0000313" key="13">
    <source>
        <dbReference type="Proteomes" id="UP000050761"/>
    </source>
</evidence>
<comment type="subcellular location">
    <subcellularLocation>
        <location evidence="1 10">Golgi apparatus membrane</location>
        <topology evidence="1 10">Single-pass type II membrane protein</topology>
    </subcellularLocation>
</comment>
<evidence type="ECO:0000256" key="11">
    <source>
        <dbReference type="SAM" id="MobiDB-lite"/>
    </source>
</evidence>
<organism evidence="12">
    <name type="scientific">Heligmosomoides polygyrus</name>
    <name type="common">Parasitic roundworm</name>
    <dbReference type="NCBI Taxonomy" id="6339"/>
    <lineage>
        <taxon>Eukaryota</taxon>
        <taxon>Metazoa</taxon>
        <taxon>Ecdysozoa</taxon>
        <taxon>Nematoda</taxon>
        <taxon>Chromadorea</taxon>
        <taxon>Rhabditida</taxon>
        <taxon>Rhabditina</taxon>
        <taxon>Rhabditomorpha</taxon>
        <taxon>Strongyloidea</taxon>
        <taxon>Heligmosomidae</taxon>
        <taxon>Heligmosomoides</taxon>
    </lineage>
</organism>
<dbReference type="GO" id="GO:0016758">
    <property type="term" value="F:hexosyltransferase activity"/>
    <property type="evidence" value="ECO:0007669"/>
    <property type="project" value="InterPro"/>
</dbReference>
<keyword evidence="13" id="KW-1185">Reference proteome</keyword>
<evidence type="ECO:0000313" key="12">
    <source>
        <dbReference type="EMBL" id="VDP16555.1"/>
    </source>
</evidence>
<evidence type="ECO:0000256" key="7">
    <source>
        <dbReference type="ARBA" id="ARBA00022989"/>
    </source>
</evidence>
<evidence type="ECO:0000256" key="3">
    <source>
        <dbReference type="ARBA" id="ARBA00022676"/>
    </source>
</evidence>
<dbReference type="GO" id="GO:0000139">
    <property type="term" value="C:Golgi membrane"/>
    <property type="evidence" value="ECO:0007669"/>
    <property type="project" value="UniProtKB-SubCell"/>
</dbReference>
<evidence type="ECO:0000256" key="6">
    <source>
        <dbReference type="ARBA" id="ARBA00022968"/>
    </source>
</evidence>
<comment type="similarity">
    <text evidence="2 10">Belongs to the glycosyltransferase 31 family.</text>
</comment>
<accession>A0A3P8CDR2</accession>
<keyword evidence="7 10" id="KW-1133">Transmembrane helix</keyword>
<gene>
    <name evidence="12" type="ORF">HPBE_LOCUS19755</name>
</gene>
<keyword evidence="5 10" id="KW-0812">Transmembrane</keyword>
<dbReference type="WBParaSite" id="HPBE_0001975601-mRNA-1">
    <property type="protein sequence ID" value="HPBE_0001975601-mRNA-1"/>
    <property type="gene ID" value="HPBE_0001975601"/>
</dbReference>
<keyword evidence="6 10" id="KW-0735">Signal-anchor</keyword>
<dbReference type="EMBL" id="UZAH01031596">
    <property type="protein sequence ID" value="VDP16555.1"/>
    <property type="molecule type" value="Genomic_DNA"/>
</dbReference>
<dbReference type="Proteomes" id="UP000050761">
    <property type="component" value="Unassembled WGS sequence"/>
</dbReference>
<evidence type="ECO:0000256" key="4">
    <source>
        <dbReference type="ARBA" id="ARBA00022679"/>
    </source>
</evidence>
<evidence type="ECO:0000256" key="10">
    <source>
        <dbReference type="RuleBase" id="RU363063"/>
    </source>
</evidence>
<dbReference type="AlphaFoldDB" id="A0A3P8CDR2"/>
<dbReference type="InterPro" id="IPR002659">
    <property type="entry name" value="Glyco_trans_31"/>
</dbReference>
<evidence type="ECO:0000256" key="5">
    <source>
        <dbReference type="ARBA" id="ARBA00022692"/>
    </source>
</evidence>
<dbReference type="OrthoDB" id="6355886at2759"/>
<dbReference type="PANTHER" id="PTHR11214">
    <property type="entry name" value="BETA-1,3-N-ACETYLGLUCOSAMINYLTRANSFERASE"/>
    <property type="match status" value="1"/>
</dbReference>
<proteinExistence type="inferred from homology"/>